<dbReference type="Proteomes" id="UP000233551">
    <property type="component" value="Unassembled WGS sequence"/>
</dbReference>
<accession>A0A2I0ICG5</accession>
<protein>
    <submittedName>
        <fullName evidence="2">Uncharacterized protein</fullName>
    </submittedName>
</protein>
<evidence type="ECO:0000256" key="1">
    <source>
        <dbReference type="SAM" id="MobiDB-lite"/>
    </source>
</evidence>
<feature type="compositionally biased region" description="Polar residues" evidence="1">
    <location>
        <begin position="92"/>
        <end position="116"/>
    </location>
</feature>
<gene>
    <name evidence="2" type="ORF">CRG98_037920</name>
</gene>
<proteinExistence type="predicted"/>
<reference evidence="2 3" key="1">
    <citation type="submission" date="2017-11" db="EMBL/GenBank/DDBJ databases">
        <title>De-novo sequencing of pomegranate (Punica granatum L.) genome.</title>
        <authorList>
            <person name="Akparov Z."/>
            <person name="Amiraslanov A."/>
            <person name="Hajiyeva S."/>
            <person name="Abbasov M."/>
            <person name="Kaur K."/>
            <person name="Hamwieh A."/>
            <person name="Solovyev V."/>
            <person name="Salamov A."/>
            <person name="Braich B."/>
            <person name="Kosarev P."/>
            <person name="Mahmoud A."/>
            <person name="Hajiyev E."/>
            <person name="Babayeva S."/>
            <person name="Izzatullayeva V."/>
            <person name="Mammadov A."/>
            <person name="Mammadov A."/>
            <person name="Sharifova S."/>
            <person name="Ojaghi J."/>
            <person name="Eynullazada K."/>
            <person name="Bayramov B."/>
            <person name="Abdulazimova A."/>
            <person name="Shahmuradov I."/>
        </authorList>
    </citation>
    <scope>NUCLEOTIDE SEQUENCE [LARGE SCALE GENOMIC DNA]</scope>
    <source>
        <strain evidence="3">cv. AG2017</strain>
        <tissue evidence="2">Leaf</tissue>
    </source>
</reference>
<dbReference type="EMBL" id="PGOL01003325">
    <property type="protein sequence ID" value="PKI41687.1"/>
    <property type="molecule type" value="Genomic_DNA"/>
</dbReference>
<organism evidence="2 3">
    <name type="scientific">Punica granatum</name>
    <name type="common">Pomegranate</name>
    <dbReference type="NCBI Taxonomy" id="22663"/>
    <lineage>
        <taxon>Eukaryota</taxon>
        <taxon>Viridiplantae</taxon>
        <taxon>Streptophyta</taxon>
        <taxon>Embryophyta</taxon>
        <taxon>Tracheophyta</taxon>
        <taxon>Spermatophyta</taxon>
        <taxon>Magnoliopsida</taxon>
        <taxon>eudicotyledons</taxon>
        <taxon>Gunneridae</taxon>
        <taxon>Pentapetalae</taxon>
        <taxon>rosids</taxon>
        <taxon>malvids</taxon>
        <taxon>Myrtales</taxon>
        <taxon>Lythraceae</taxon>
        <taxon>Punica</taxon>
    </lineage>
</organism>
<feature type="compositionally biased region" description="Basic and acidic residues" evidence="1">
    <location>
        <begin position="206"/>
        <end position="216"/>
    </location>
</feature>
<feature type="region of interest" description="Disordered" evidence="1">
    <location>
        <begin position="81"/>
        <end position="116"/>
    </location>
</feature>
<dbReference type="AlphaFoldDB" id="A0A2I0ICG5"/>
<evidence type="ECO:0000313" key="3">
    <source>
        <dbReference type="Proteomes" id="UP000233551"/>
    </source>
</evidence>
<name>A0A2I0ICG5_PUNGR</name>
<keyword evidence="3" id="KW-1185">Reference proteome</keyword>
<evidence type="ECO:0000313" key="2">
    <source>
        <dbReference type="EMBL" id="PKI41687.1"/>
    </source>
</evidence>
<comment type="caution">
    <text evidence="2">The sequence shown here is derived from an EMBL/GenBank/DDBJ whole genome shotgun (WGS) entry which is preliminary data.</text>
</comment>
<feature type="region of interest" description="Disordered" evidence="1">
    <location>
        <begin position="140"/>
        <end position="216"/>
    </location>
</feature>
<sequence>MEKGGPFRFTVGINRFPCRPLVRSDPTPGSLSLRCLNLFIGYSKHTVYPVPLDPGDSTALDLRVVHSKWRLLLMCVRRASPGRAPGARSTDRQTTPQNRPTGTQGPPGSGNKFQMTFRNSTRFPEGHFSGHERLLASLRGTSTKNRDHNDPRAPQNEPRAPQGIQGTLRKPRSKSLGLPGPTVPDRGRRTNDPSWGKRIAKMNVRMHKEQSGTERH</sequence>